<organism evidence="10 11">
    <name type="scientific">Larinioides sclopetarius</name>
    <dbReference type="NCBI Taxonomy" id="280406"/>
    <lineage>
        <taxon>Eukaryota</taxon>
        <taxon>Metazoa</taxon>
        <taxon>Ecdysozoa</taxon>
        <taxon>Arthropoda</taxon>
        <taxon>Chelicerata</taxon>
        <taxon>Arachnida</taxon>
        <taxon>Araneae</taxon>
        <taxon>Araneomorphae</taxon>
        <taxon>Entelegynae</taxon>
        <taxon>Araneoidea</taxon>
        <taxon>Araneidae</taxon>
        <taxon>Larinioides</taxon>
    </lineage>
</organism>
<feature type="domain" description="C2H2-type" evidence="9">
    <location>
        <begin position="191"/>
        <end position="218"/>
    </location>
</feature>
<keyword evidence="4 8" id="KW-0863">Zinc-finger</keyword>
<keyword evidence="6" id="KW-0238">DNA-binding</keyword>
<feature type="domain" description="C2H2-type" evidence="9">
    <location>
        <begin position="498"/>
        <end position="525"/>
    </location>
</feature>
<dbReference type="Pfam" id="PF00096">
    <property type="entry name" value="zf-C2H2"/>
    <property type="match status" value="4"/>
</dbReference>
<dbReference type="PROSITE" id="PS50157">
    <property type="entry name" value="ZINC_FINGER_C2H2_2"/>
    <property type="match status" value="11"/>
</dbReference>
<dbReference type="Gene3D" id="3.30.160.60">
    <property type="entry name" value="Classic Zinc Finger"/>
    <property type="match status" value="6"/>
</dbReference>
<dbReference type="GO" id="GO:0001228">
    <property type="term" value="F:DNA-binding transcription activator activity, RNA polymerase II-specific"/>
    <property type="evidence" value="ECO:0007669"/>
    <property type="project" value="TreeGrafter"/>
</dbReference>
<evidence type="ECO:0000313" key="11">
    <source>
        <dbReference type="Proteomes" id="UP001497382"/>
    </source>
</evidence>
<dbReference type="GO" id="GO:0000978">
    <property type="term" value="F:RNA polymerase II cis-regulatory region sequence-specific DNA binding"/>
    <property type="evidence" value="ECO:0007669"/>
    <property type="project" value="TreeGrafter"/>
</dbReference>
<dbReference type="GO" id="GO:0008270">
    <property type="term" value="F:zinc ion binding"/>
    <property type="evidence" value="ECO:0007669"/>
    <property type="project" value="UniProtKB-KW"/>
</dbReference>
<proteinExistence type="predicted"/>
<keyword evidence="5" id="KW-0862">Zinc</keyword>
<evidence type="ECO:0000256" key="7">
    <source>
        <dbReference type="ARBA" id="ARBA00023242"/>
    </source>
</evidence>
<gene>
    <name evidence="10" type="ORF">LARSCL_LOCUS6505</name>
</gene>
<feature type="domain" description="C2H2-type" evidence="9">
    <location>
        <begin position="299"/>
        <end position="326"/>
    </location>
</feature>
<sequence length="584" mass="68074">MLLLDETFVLNYDNEILLRQGRRSNVPRPARLTEKHFPATVPPTTKKCPSKRWHSAGDTIFFSPCGSYATNEINNPHLREEIWYSKKEPPKMQRVLSSNESIFRQWQSRYHGKAKCSSLASEEEKDDDQEETSVFCCSVCSFSSQTLDEVCQHMNLHSDQFQYVCTICSGTFSDESLLKNHACSNSFERTFSCQICEEKFSFESLLENHIATHNKPAEFTCTQSLAHMSEDNSDGDHEGTSVFCCSACSFSSHTIDEVCQHMNLHSDQFQYICTICSETFNDGSLLKDHSCNNSAERAFSCQVCEEKFSLESLLEKHISNHKKPPEFTCDKCNLNFYSETVYNNHMITHTQSTLFYECQVCDKRFNNEAVCIAHVRRHANNPFKCVICTDTFYSLHKFREHSETSMHLNDECLRTCNICNKKFVLSSDLLNHLKIHDLSACHVCRICVQGFNGIKYFLDHLKFHSDTHPYQCSLCHEIFRSVQEYTIHRRMHINDSPYACTICKSKFLHESSLKRHFIKHKEKCSNEKSIKPKQTFQCHRCKKYFSRKCTLQKHYRRVHKDFQSCPNKWDLPRRKRTKSSESDC</sequence>
<feature type="domain" description="C2H2-type" evidence="9">
    <location>
        <begin position="414"/>
        <end position="436"/>
    </location>
</feature>
<dbReference type="Pfam" id="PF12874">
    <property type="entry name" value="zf-met"/>
    <property type="match status" value="1"/>
</dbReference>
<dbReference type="GO" id="GO:0005634">
    <property type="term" value="C:nucleus"/>
    <property type="evidence" value="ECO:0007669"/>
    <property type="project" value="UniProtKB-SubCell"/>
</dbReference>
<dbReference type="PROSITE" id="PS00028">
    <property type="entry name" value="ZINC_FINGER_C2H2_1"/>
    <property type="match status" value="10"/>
</dbReference>
<protein>
    <recommendedName>
        <fullName evidence="9">C2H2-type domain-containing protein</fullName>
    </recommendedName>
</protein>
<keyword evidence="2" id="KW-0479">Metal-binding</keyword>
<accession>A0AAV1ZQI1</accession>
<comment type="subcellular location">
    <subcellularLocation>
        <location evidence="1">Nucleus</location>
    </subcellularLocation>
</comment>
<evidence type="ECO:0000256" key="5">
    <source>
        <dbReference type="ARBA" id="ARBA00022833"/>
    </source>
</evidence>
<evidence type="ECO:0000256" key="1">
    <source>
        <dbReference type="ARBA" id="ARBA00004123"/>
    </source>
</evidence>
<name>A0AAV1ZQI1_9ARAC</name>
<feature type="domain" description="C2H2-type" evidence="9">
    <location>
        <begin position="470"/>
        <end position="497"/>
    </location>
</feature>
<keyword evidence="11" id="KW-1185">Reference proteome</keyword>
<comment type="caution">
    <text evidence="10">The sequence shown here is derived from an EMBL/GenBank/DDBJ whole genome shotgun (WGS) entry which is preliminary data.</text>
</comment>
<dbReference type="AlphaFoldDB" id="A0AAV1ZQI1"/>
<reference evidence="10 11" key="1">
    <citation type="submission" date="2024-04" db="EMBL/GenBank/DDBJ databases">
        <authorList>
            <person name="Rising A."/>
            <person name="Reimegard J."/>
            <person name="Sonavane S."/>
            <person name="Akerstrom W."/>
            <person name="Nylinder S."/>
            <person name="Hedman E."/>
            <person name="Kallberg Y."/>
        </authorList>
    </citation>
    <scope>NUCLEOTIDE SEQUENCE [LARGE SCALE GENOMIC DNA]</scope>
</reference>
<keyword evidence="3" id="KW-0677">Repeat</keyword>
<dbReference type="InterPro" id="IPR013087">
    <property type="entry name" value="Znf_C2H2_type"/>
</dbReference>
<dbReference type="SUPFAM" id="SSF57667">
    <property type="entry name" value="beta-beta-alpha zinc fingers"/>
    <property type="match status" value="7"/>
</dbReference>
<dbReference type="InterPro" id="IPR036236">
    <property type="entry name" value="Znf_C2H2_sf"/>
</dbReference>
<feature type="domain" description="C2H2-type" evidence="9">
    <location>
        <begin position="327"/>
        <end position="354"/>
    </location>
</feature>
<feature type="domain" description="C2H2-type" evidence="9">
    <location>
        <begin position="163"/>
        <end position="190"/>
    </location>
</feature>
<evidence type="ECO:0000256" key="6">
    <source>
        <dbReference type="ARBA" id="ARBA00023125"/>
    </source>
</evidence>
<evidence type="ECO:0000256" key="8">
    <source>
        <dbReference type="PROSITE-ProRule" id="PRU00042"/>
    </source>
</evidence>
<evidence type="ECO:0000313" key="10">
    <source>
        <dbReference type="EMBL" id="CAL1272654.1"/>
    </source>
</evidence>
<dbReference type="PANTHER" id="PTHR24376">
    <property type="entry name" value="ZINC FINGER PROTEIN"/>
    <property type="match status" value="1"/>
</dbReference>
<dbReference type="SMART" id="SM00355">
    <property type="entry name" value="ZnF_C2H2"/>
    <property type="match status" value="14"/>
</dbReference>
<feature type="domain" description="C2H2-type" evidence="9">
    <location>
        <begin position="271"/>
        <end position="298"/>
    </location>
</feature>
<dbReference type="EMBL" id="CAXIEN010000062">
    <property type="protein sequence ID" value="CAL1272654.1"/>
    <property type="molecule type" value="Genomic_DNA"/>
</dbReference>
<feature type="domain" description="C2H2-type" evidence="9">
    <location>
        <begin position="442"/>
        <end position="469"/>
    </location>
</feature>
<evidence type="ECO:0000256" key="4">
    <source>
        <dbReference type="ARBA" id="ARBA00022771"/>
    </source>
</evidence>
<evidence type="ECO:0000256" key="2">
    <source>
        <dbReference type="ARBA" id="ARBA00022723"/>
    </source>
</evidence>
<keyword evidence="7" id="KW-0539">Nucleus</keyword>
<feature type="domain" description="C2H2-type" evidence="9">
    <location>
        <begin position="356"/>
        <end position="383"/>
    </location>
</feature>
<dbReference type="PANTHER" id="PTHR24376:SF243">
    <property type="entry name" value="C2H2-TYPE DOMAIN-CONTAINING PROTEIN"/>
    <property type="match status" value="1"/>
</dbReference>
<feature type="domain" description="C2H2-type" evidence="9">
    <location>
        <begin position="536"/>
        <end position="564"/>
    </location>
</feature>
<evidence type="ECO:0000256" key="3">
    <source>
        <dbReference type="ARBA" id="ARBA00022737"/>
    </source>
</evidence>
<evidence type="ECO:0000259" key="9">
    <source>
        <dbReference type="PROSITE" id="PS50157"/>
    </source>
</evidence>
<dbReference type="Proteomes" id="UP001497382">
    <property type="component" value="Unassembled WGS sequence"/>
</dbReference>